<dbReference type="UCSC" id="F56D5.9">
    <property type="organism name" value="c. elegans"/>
</dbReference>
<dbReference type="InterPro" id="IPR001357">
    <property type="entry name" value="BRCT_dom"/>
</dbReference>
<dbReference type="PIR" id="T22772">
    <property type="entry name" value="T22772"/>
</dbReference>
<dbReference type="SMR" id="Q20878"/>
<feature type="chain" id="PRO_5004199299" evidence="3">
    <location>
        <begin position="23"/>
        <end position="1132"/>
    </location>
</feature>
<evidence type="ECO:0000256" key="3">
    <source>
        <dbReference type="SAM" id="SignalP"/>
    </source>
</evidence>
<evidence type="ECO:0000256" key="2">
    <source>
        <dbReference type="SAM" id="Phobius"/>
    </source>
</evidence>
<evidence type="ECO:0000313" key="5">
    <source>
        <dbReference type="EMBL" id="CAA93497.2"/>
    </source>
</evidence>
<organism evidence="5 6">
    <name type="scientific">Caenorhabditis elegans</name>
    <dbReference type="NCBI Taxonomy" id="6239"/>
    <lineage>
        <taxon>Eukaryota</taxon>
        <taxon>Metazoa</taxon>
        <taxon>Ecdysozoa</taxon>
        <taxon>Nematoda</taxon>
        <taxon>Chromadorea</taxon>
        <taxon>Rhabditida</taxon>
        <taxon>Rhabditina</taxon>
        <taxon>Rhabditomorpha</taxon>
        <taxon>Rhabditoidea</taxon>
        <taxon>Rhabditidae</taxon>
        <taxon>Peloderinae</taxon>
        <taxon>Caenorhabditis</taxon>
    </lineage>
</organism>
<keyword evidence="2" id="KW-0472">Membrane</keyword>
<dbReference type="AlphaFoldDB" id="Q20878"/>
<keyword evidence="2" id="KW-1133">Transmembrane helix</keyword>
<dbReference type="EMBL" id="BX284604">
    <property type="protein sequence ID" value="CAA93497.2"/>
    <property type="molecule type" value="Genomic_DNA"/>
</dbReference>
<evidence type="ECO:0000259" key="4">
    <source>
        <dbReference type="PROSITE" id="PS50172"/>
    </source>
</evidence>
<reference evidence="5 6" key="1">
    <citation type="journal article" date="1998" name="Science">
        <title>Genome sequence of the nematode C. elegans: a platform for investigating biology.</title>
        <authorList>
            <consortium name="The C. elegans sequencing consortium"/>
            <person name="Sulson J.E."/>
            <person name="Waterston R."/>
        </authorList>
    </citation>
    <scope>NUCLEOTIDE SEQUENCE [LARGE SCALE GENOMIC DNA]</scope>
    <source>
        <strain evidence="5 6">Bristol N2</strain>
    </source>
</reference>
<keyword evidence="6" id="KW-1185">Reference proteome</keyword>
<feature type="domain" description="BRCT" evidence="4">
    <location>
        <begin position="939"/>
        <end position="1000"/>
    </location>
</feature>
<name>Q20878_CAEEL</name>
<dbReference type="Pfam" id="PF12796">
    <property type="entry name" value="Ank_2"/>
    <property type="match status" value="1"/>
</dbReference>
<dbReference type="PhylomeDB" id="Q20878"/>
<dbReference type="InterPro" id="IPR036770">
    <property type="entry name" value="Ankyrin_rpt-contain_sf"/>
</dbReference>
<keyword evidence="2" id="KW-0812">Transmembrane</keyword>
<dbReference type="CTD" id="186386"/>
<feature type="transmembrane region" description="Helical" evidence="2">
    <location>
        <begin position="729"/>
        <end position="753"/>
    </location>
</feature>
<dbReference type="SUPFAM" id="SSF52113">
    <property type="entry name" value="BRCT domain"/>
    <property type="match status" value="1"/>
</dbReference>
<dbReference type="SMART" id="SM00292">
    <property type="entry name" value="BRCT"/>
    <property type="match status" value="1"/>
</dbReference>
<dbReference type="HOGENOM" id="CLU_278887_0_0_1"/>
<evidence type="ECO:0000313" key="7">
    <source>
        <dbReference type="WormBase" id="F56D5.9"/>
    </source>
</evidence>
<feature type="signal peptide" evidence="3">
    <location>
        <begin position="1"/>
        <end position="22"/>
    </location>
</feature>
<dbReference type="SMART" id="SM00248">
    <property type="entry name" value="ANK"/>
    <property type="match status" value="2"/>
</dbReference>
<evidence type="ECO:0000313" key="6">
    <source>
        <dbReference type="Proteomes" id="UP000001940"/>
    </source>
</evidence>
<dbReference type="PaxDb" id="6239-F56D5.9"/>
<dbReference type="FunCoup" id="Q20878">
    <property type="interactions" value="134"/>
</dbReference>
<dbReference type="InterPro" id="IPR036420">
    <property type="entry name" value="BRCT_dom_sf"/>
</dbReference>
<dbReference type="WormBase" id="F56D5.9">
    <property type="protein sequence ID" value="CE40257"/>
    <property type="gene ID" value="WBGene00010152"/>
</dbReference>
<dbReference type="KEGG" id="cel:CELE_F56D5.9"/>
<dbReference type="PROSITE" id="PS50088">
    <property type="entry name" value="ANK_REPEAT"/>
    <property type="match status" value="1"/>
</dbReference>
<dbReference type="PANTHER" id="PTHR22956:SF17">
    <property type="entry name" value="ANKYRIN REPEAT-CONTAINING PROTEIN F37A4.4-RELATED"/>
    <property type="match status" value="1"/>
</dbReference>
<dbReference type="PANTHER" id="PTHR22956">
    <property type="entry name" value="ANKYRIN REPEAT-CONTAINING PROTEIN F37A4.4-RELATED-RELATED"/>
    <property type="match status" value="1"/>
</dbReference>
<dbReference type="GeneID" id="186386"/>
<dbReference type="SUPFAM" id="SSF48403">
    <property type="entry name" value="Ankyrin repeat"/>
    <property type="match status" value="1"/>
</dbReference>
<keyword evidence="1" id="KW-0040">ANK repeat</keyword>
<dbReference type="Proteomes" id="UP000001940">
    <property type="component" value="Chromosome IV"/>
</dbReference>
<dbReference type="OrthoDB" id="5825442at2759"/>
<dbReference type="PROSITE" id="PS50172">
    <property type="entry name" value="BRCT"/>
    <property type="match status" value="1"/>
</dbReference>
<evidence type="ECO:0000256" key="1">
    <source>
        <dbReference type="PROSITE-ProRule" id="PRU00023"/>
    </source>
</evidence>
<dbReference type="InterPro" id="IPR053345">
    <property type="entry name" value="Ankyrin_repeat-containing"/>
</dbReference>
<sequence length="1132" mass="131156">MNKAISILFAITLIFCFNRLLAFSTSTEETTFESDIKSPNLENFMNDVSTLINLTKAISSQARLFHDFDLETSTFFKATPLDLQAFLALQPNETMAAFTKFYNEIRKSYIRRFEKLKSKMPNPPDLKPPEFKYFDDIEYCLSNDIDRTKLSFCFALFSDGKIEELFKKDMDQLSKSLEYKNVVKKFNERHSDISILDDIIDAVQEFTVNGEFVKSSASLLRTISQNLVKVRKALKKNSKGVGDGMKRTLFGEKVNLYESKIKEVAGMLRVFNSKWLKHVLGDENTKTLYDGLEPIRNHLKTMKKVKKIVLKHPDSLRAALLMSVKISDLEKWNDFEISSTIIDVVETCVVNLPTFTKSFDYEKFKNIFIHMDNLATELHKYIRRVRKIIKQKDKTLDELKNIRVKVKEIMKSDSGNWRQIQSNLYNKISPNDTKSIKRMSENVTQLISDYDGSEFVKSIINAPSLDYLNDVLLEVNVTKAFTIGKCLRTGNFKLGKINNNLFNLLNFESFKSPETESASKMVGSYMDDLSKILKALNSARDNTLKKLSDEIKYLNRFNQSEEINKPLLIGKEAIEELHINQKEMNLLRSMLSSTSHFNGNFWKVWESQGKKKLNETIEKMSNLNYLMGNRVNNDISSVAIVFDEAATFHGLVGVFKNFDEFKENVKHLKGSQKIIEQMEGIKALRLDFTYYHKELKAASESVTFLNKFLDELFEMGRHETIWIQNSIPWYFIVLIIFGSLVLFIILLIILYSITPNGRRKLKRFYLNRFASEAVTNLHWRYSFWIDQEADKNALCEAVREINFDQVKVLVDKGVFINVYNMFGNTLLHAAAKYGHVKIADFLIRNGADRGAFNVENKTPEQVLAESVQTTTKFLTLTSPTSGSEGVTKSKLTEMGNLTDIEKIFEKHRGKVFRQKLPELLPTMSYRIRIDAQLTGITYESFIERYKGNVTDQMSGVTHFIVLTDATGLFESDDFGYIMCIFLPTLIMKQQWMNDCLKKKSNFRNDYKYRVERVKYKGVVYETVLKWAEWIHKQKIPFLFGVHFHVAIEKMSENEKMHLKQLVEMHGATWMDQMPNKANFNAGSHPFHHFHLGPLFIIHEKKNNMETYKNVTVMYQKPKFISNGSSIIPHPKR</sequence>
<dbReference type="STRING" id="6239.F56D5.9.1"/>
<accession>Q20878</accession>
<feature type="repeat" description="ANK" evidence="1">
    <location>
        <begin position="822"/>
        <end position="854"/>
    </location>
</feature>
<dbReference type="InterPro" id="IPR002110">
    <property type="entry name" value="Ankyrin_rpt"/>
</dbReference>
<keyword evidence="3" id="KW-0732">Signal</keyword>
<dbReference type="eggNOG" id="KOG4177">
    <property type="taxonomic scope" value="Eukaryota"/>
</dbReference>
<dbReference type="AGR" id="WB:WBGene00010152"/>
<gene>
    <name evidence="5" type="ORF">CELE_F56D5.9</name>
    <name evidence="5 7" type="ORF">F56D5.9</name>
</gene>
<dbReference type="Gene3D" id="1.25.40.20">
    <property type="entry name" value="Ankyrin repeat-containing domain"/>
    <property type="match status" value="1"/>
</dbReference>
<dbReference type="PROSITE" id="PS50297">
    <property type="entry name" value="ANK_REP_REGION"/>
    <property type="match status" value="1"/>
</dbReference>
<dbReference type="RefSeq" id="NP_501662.2">
    <property type="nucleotide sequence ID" value="NM_069261.2"/>
</dbReference>
<dbReference type="Bgee" id="WBGene00010152">
    <property type="expression patterns" value="Expressed in adult organism"/>
</dbReference>
<dbReference type="InParanoid" id="Q20878"/>
<proteinExistence type="predicted"/>
<protein>
    <submittedName>
        <fullName evidence="5">BRCT domain-containing protein</fullName>
    </submittedName>
</protein>